<dbReference type="GeneID" id="89993412"/>
<dbReference type="Proteomes" id="UP001432216">
    <property type="component" value="Chromosome 14"/>
</dbReference>
<organism evidence="1 2">
    <name type="scientific">Cryptococcus decagattii</name>
    <dbReference type="NCBI Taxonomy" id="1859122"/>
    <lineage>
        <taxon>Eukaryota</taxon>
        <taxon>Fungi</taxon>
        <taxon>Dikarya</taxon>
        <taxon>Basidiomycota</taxon>
        <taxon>Agaricomycotina</taxon>
        <taxon>Tremellomycetes</taxon>
        <taxon>Tremellales</taxon>
        <taxon>Cryptococcaceae</taxon>
        <taxon>Cryptococcus</taxon>
        <taxon>Cryptococcus gattii species complex</taxon>
    </lineage>
</organism>
<accession>A0ABZ2B363</accession>
<evidence type="ECO:0000313" key="2">
    <source>
        <dbReference type="Proteomes" id="UP001432216"/>
    </source>
</evidence>
<dbReference type="EMBL" id="CP143819">
    <property type="protein sequence ID" value="WVO25253.1"/>
    <property type="molecule type" value="Genomic_DNA"/>
</dbReference>
<gene>
    <name evidence="1" type="ORF">IAS62_006644</name>
</gene>
<protein>
    <submittedName>
        <fullName evidence="1">Uncharacterized protein</fullName>
    </submittedName>
</protein>
<dbReference type="RefSeq" id="XP_064724492.1">
    <property type="nucleotide sequence ID" value="XM_064868420.1"/>
</dbReference>
<name>A0ABZ2B363_9TREE</name>
<sequence length="147" mass="16366">MFVRLNVAFRSSIKSSVSKNGADLMIWPKNFIFSDIYKSTKIGLMKMHSSEDAYHILKSVQTSLLPRSTGSSNNTPPIIPPSSLPAQNPSTIIVHLQPGYDFQDVIIPIIDEVVPFQAPPPRKIDLLSTYLPDDVEATTVRQIMDII</sequence>
<reference evidence="1 2" key="1">
    <citation type="submission" date="2024-01" db="EMBL/GenBank/DDBJ databases">
        <title>Comparative genomics of Cryptococcus and Kwoniella reveals pathogenesis evolution and contrasting modes of karyotype evolution via chromosome fusion or intercentromeric recombination.</title>
        <authorList>
            <person name="Coelho M.A."/>
            <person name="David-Palma M."/>
            <person name="Shea T."/>
            <person name="Bowers K."/>
            <person name="McGinley-Smith S."/>
            <person name="Mohammad A.W."/>
            <person name="Gnirke A."/>
            <person name="Yurkov A.M."/>
            <person name="Nowrousian M."/>
            <person name="Sun S."/>
            <person name="Cuomo C.A."/>
            <person name="Heitman J."/>
        </authorList>
    </citation>
    <scope>NUCLEOTIDE SEQUENCE [LARGE SCALE GENOMIC DNA]</scope>
    <source>
        <strain evidence="1 2">7685027</strain>
    </source>
</reference>
<evidence type="ECO:0000313" key="1">
    <source>
        <dbReference type="EMBL" id="WVO25253.1"/>
    </source>
</evidence>
<proteinExistence type="predicted"/>
<keyword evidence="2" id="KW-1185">Reference proteome</keyword>